<protein>
    <submittedName>
        <fullName evidence="2">LYR motif-containing 4</fullName>
    </submittedName>
</protein>
<dbReference type="GO" id="GO:0003676">
    <property type="term" value="F:nucleic acid binding"/>
    <property type="evidence" value="ECO:0007669"/>
    <property type="project" value="InterPro"/>
</dbReference>
<dbReference type="SUPFAM" id="SSF50630">
    <property type="entry name" value="Acid proteases"/>
    <property type="match status" value="1"/>
</dbReference>
<dbReference type="InterPro" id="IPR036875">
    <property type="entry name" value="Znf_CCHC_sf"/>
</dbReference>
<evidence type="ECO:0000313" key="3">
    <source>
        <dbReference type="Proteomes" id="UP001152795"/>
    </source>
</evidence>
<feature type="compositionally biased region" description="Basic and acidic residues" evidence="1">
    <location>
        <begin position="133"/>
        <end position="147"/>
    </location>
</feature>
<proteinExistence type="predicted"/>
<dbReference type="InterPro" id="IPR021109">
    <property type="entry name" value="Peptidase_aspartic_dom_sf"/>
</dbReference>
<dbReference type="Proteomes" id="UP001152795">
    <property type="component" value="Unassembled WGS sequence"/>
</dbReference>
<evidence type="ECO:0000313" key="2">
    <source>
        <dbReference type="EMBL" id="CAB4015942.1"/>
    </source>
</evidence>
<dbReference type="Gene3D" id="2.40.70.10">
    <property type="entry name" value="Acid Proteases"/>
    <property type="match status" value="1"/>
</dbReference>
<evidence type="ECO:0000256" key="1">
    <source>
        <dbReference type="SAM" id="MobiDB-lite"/>
    </source>
</evidence>
<gene>
    <name evidence="2" type="ORF">PACLA_8A013363</name>
</gene>
<dbReference type="Gene3D" id="3.10.10.10">
    <property type="entry name" value="HIV Type 1 Reverse Transcriptase, subunit A, domain 1"/>
    <property type="match status" value="1"/>
</dbReference>
<dbReference type="Gene3D" id="4.10.60.10">
    <property type="entry name" value="Zinc finger, CCHC-type"/>
    <property type="match status" value="1"/>
</dbReference>
<dbReference type="PANTHER" id="PTHR37984">
    <property type="entry name" value="PROTEIN CBG26694"/>
    <property type="match status" value="1"/>
</dbReference>
<organism evidence="2 3">
    <name type="scientific">Paramuricea clavata</name>
    <name type="common">Red gorgonian</name>
    <name type="synonym">Violescent sea-whip</name>
    <dbReference type="NCBI Taxonomy" id="317549"/>
    <lineage>
        <taxon>Eukaryota</taxon>
        <taxon>Metazoa</taxon>
        <taxon>Cnidaria</taxon>
        <taxon>Anthozoa</taxon>
        <taxon>Octocorallia</taxon>
        <taxon>Malacalcyonacea</taxon>
        <taxon>Plexauridae</taxon>
        <taxon>Paramuricea</taxon>
    </lineage>
</organism>
<dbReference type="InterPro" id="IPR050951">
    <property type="entry name" value="Retrovirus_Pol_polyprotein"/>
</dbReference>
<dbReference type="GO" id="GO:0008270">
    <property type="term" value="F:zinc ion binding"/>
    <property type="evidence" value="ECO:0007669"/>
    <property type="project" value="InterPro"/>
</dbReference>
<dbReference type="AlphaFoldDB" id="A0A7D9ITY1"/>
<dbReference type="EMBL" id="CACRXK020008904">
    <property type="protein sequence ID" value="CAB4015942.1"/>
    <property type="molecule type" value="Genomic_DNA"/>
</dbReference>
<comment type="caution">
    <text evidence="2">The sequence shown here is derived from an EMBL/GenBank/DDBJ whole genome shotgun (WGS) entry which is preliminary data.</text>
</comment>
<dbReference type="PANTHER" id="PTHR37984:SF14">
    <property type="entry name" value="RIBONUCLEASE H"/>
    <property type="match status" value="1"/>
</dbReference>
<reference evidence="2" key="1">
    <citation type="submission" date="2020-04" db="EMBL/GenBank/DDBJ databases">
        <authorList>
            <person name="Alioto T."/>
            <person name="Alioto T."/>
            <person name="Gomez Garrido J."/>
        </authorList>
    </citation>
    <scope>NUCLEOTIDE SEQUENCE</scope>
    <source>
        <strain evidence="2">A484AB</strain>
    </source>
</reference>
<dbReference type="PROSITE" id="PS50158">
    <property type="entry name" value="ZF_CCHC"/>
    <property type="match status" value="2"/>
</dbReference>
<sequence>MGSKTYGLLRSLSSPAKPSQKTFTEIVKILQEHLSPKPLVIAERFRFHKRSQLEDESISSFLASLKKLSEYCKFEMSNLNDSLRDRFGCGLSSELIQKRLLSEADLSLSKASEIALAMETAAKDSQELQGKPESTEVNKLHPDKNKTEQVTQQKGPEKQKTPCYRCGAESHNSPECRFKNENCRKCGKRGHIQRVCRSSRADPKIKRKQNYFCVEDDDNFVASVEINEVNKLNSSIIWVTTKIDGHAMKMELDTGSAVSVIPLQKYKQMFRRRIPLEKTEVTLKTYSGETMTPEEIINVPIQFNHQTKNSKKDTQKKLKKLLDEYGEVFQQEIGKLKSTKAKLPLKEGCQPKFCMARPVSYALKPKVDAELKRLESEGILEKVGFSDWATPIVPVVKPNGEVRICGDFKVTVNPQIETEQ</sequence>
<dbReference type="SMART" id="SM00343">
    <property type="entry name" value="ZnF_C2HC"/>
    <property type="match status" value="2"/>
</dbReference>
<name>A0A7D9ITY1_PARCT</name>
<dbReference type="SUPFAM" id="SSF57756">
    <property type="entry name" value="Retrovirus zinc finger-like domains"/>
    <property type="match status" value="1"/>
</dbReference>
<dbReference type="InterPro" id="IPR001878">
    <property type="entry name" value="Znf_CCHC"/>
</dbReference>
<accession>A0A7D9ITY1</accession>
<dbReference type="SUPFAM" id="SSF56672">
    <property type="entry name" value="DNA/RNA polymerases"/>
    <property type="match status" value="1"/>
</dbReference>
<dbReference type="InterPro" id="IPR043502">
    <property type="entry name" value="DNA/RNA_pol_sf"/>
</dbReference>
<feature type="region of interest" description="Disordered" evidence="1">
    <location>
        <begin position="122"/>
        <end position="164"/>
    </location>
</feature>
<keyword evidence="3" id="KW-1185">Reference proteome</keyword>
<dbReference type="OrthoDB" id="5985458at2759"/>